<keyword evidence="2" id="KW-1185">Reference proteome</keyword>
<gene>
    <name evidence="1" type="ORF">PHPALM_8352</name>
</gene>
<reference evidence="1 2" key="1">
    <citation type="journal article" date="2017" name="Genome Biol. Evol.">
        <title>Phytophthora megakarya and P. palmivora, closely related causal agents of cacao black pod rot, underwent increases in genome sizes and gene numbers by different mechanisms.</title>
        <authorList>
            <person name="Ali S.S."/>
            <person name="Shao J."/>
            <person name="Lary D.J."/>
            <person name="Kronmiller B."/>
            <person name="Shen D."/>
            <person name="Strem M.D."/>
            <person name="Amoako-Attah I."/>
            <person name="Akrofi A.Y."/>
            <person name="Begoude B.A."/>
            <person name="Ten Hoopen G.M."/>
            <person name="Coulibaly K."/>
            <person name="Kebe B.I."/>
            <person name="Melnick R.L."/>
            <person name="Guiltinan M.J."/>
            <person name="Tyler B.M."/>
            <person name="Meinhardt L.W."/>
            <person name="Bailey B.A."/>
        </authorList>
    </citation>
    <scope>NUCLEOTIDE SEQUENCE [LARGE SCALE GENOMIC DNA]</scope>
    <source>
        <strain evidence="2">sbr112.9</strain>
    </source>
</reference>
<name>A0A2P4YA22_9STRA</name>
<accession>A0A2P4YA22</accession>
<evidence type="ECO:0000313" key="1">
    <source>
        <dbReference type="EMBL" id="POM74657.1"/>
    </source>
</evidence>
<evidence type="ECO:0000313" key="2">
    <source>
        <dbReference type="Proteomes" id="UP000237271"/>
    </source>
</evidence>
<dbReference type="AlphaFoldDB" id="A0A2P4YA22"/>
<dbReference type="OrthoDB" id="104747at2759"/>
<dbReference type="Proteomes" id="UP000237271">
    <property type="component" value="Unassembled WGS sequence"/>
</dbReference>
<sequence>MPNLSNPLHHTKQNGILPTNNLYTLQSILSPIPPQINSVSSYQLRCSLVNNPYCIPDDILTTFNTAGTTIGQLVSYQPNEFCWVDVPNGSYASIAITIVDQEERFAKLNDTNLLISLIINELAYSL</sequence>
<organism evidence="1 2">
    <name type="scientific">Phytophthora palmivora</name>
    <dbReference type="NCBI Taxonomy" id="4796"/>
    <lineage>
        <taxon>Eukaryota</taxon>
        <taxon>Sar</taxon>
        <taxon>Stramenopiles</taxon>
        <taxon>Oomycota</taxon>
        <taxon>Peronosporomycetes</taxon>
        <taxon>Peronosporales</taxon>
        <taxon>Peronosporaceae</taxon>
        <taxon>Phytophthora</taxon>
    </lineage>
</organism>
<dbReference type="EMBL" id="NCKW01004641">
    <property type="protein sequence ID" value="POM74657.1"/>
    <property type="molecule type" value="Genomic_DNA"/>
</dbReference>
<proteinExistence type="predicted"/>
<comment type="caution">
    <text evidence="1">The sequence shown here is derived from an EMBL/GenBank/DDBJ whole genome shotgun (WGS) entry which is preliminary data.</text>
</comment>
<protein>
    <submittedName>
        <fullName evidence="1">Uncharacterized protein</fullName>
    </submittedName>
</protein>